<proteinExistence type="inferred from homology"/>
<evidence type="ECO:0000256" key="3">
    <source>
        <dbReference type="ARBA" id="ARBA00022516"/>
    </source>
</evidence>
<dbReference type="PANTHER" id="PTHR11351">
    <property type="entry name" value="ACYL-COA DESATURASE"/>
    <property type="match status" value="1"/>
</dbReference>
<keyword evidence="11 12" id="KW-0275">Fatty acid biosynthesis</keyword>
<evidence type="ECO:0000256" key="4">
    <source>
        <dbReference type="ARBA" id="ARBA00022692"/>
    </source>
</evidence>
<evidence type="ECO:0000256" key="2">
    <source>
        <dbReference type="ARBA" id="ARBA00009295"/>
    </source>
</evidence>
<accession>A0A7R9LWG5</accession>
<evidence type="ECO:0000256" key="7">
    <source>
        <dbReference type="ARBA" id="ARBA00023002"/>
    </source>
</evidence>
<dbReference type="GO" id="GO:0004768">
    <property type="term" value="F:stearoyl-CoA 9-desaturase activity"/>
    <property type="evidence" value="ECO:0007669"/>
    <property type="project" value="TreeGrafter"/>
</dbReference>
<dbReference type="OrthoDB" id="10260134at2759"/>
<dbReference type="PRINTS" id="PR00075">
    <property type="entry name" value="FACDDSATRASE"/>
</dbReference>
<keyword evidence="16" id="KW-1185">Reference proteome</keyword>
<evidence type="ECO:0000256" key="1">
    <source>
        <dbReference type="ARBA" id="ARBA00004141"/>
    </source>
</evidence>
<dbReference type="PANTHER" id="PTHR11351:SF31">
    <property type="entry name" value="DESATURASE 1, ISOFORM A-RELATED"/>
    <property type="match status" value="1"/>
</dbReference>
<evidence type="ECO:0000256" key="9">
    <source>
        <dbReference type="ARBA" id="ARBA00023098"/>
    </source>
</evidence>
<evidence type="ECO:0000256" key="10">
    <source>
        <dbReference type="ARBA" id="ARBA00023136"/>
    </source>
</evidence>
<keyword evidence="5" id="KW-0276">Fatty acid metabolism</keyword>
<evidence type="ECO:0000313" key="16">
    <source>
        <dbReference type="Proteomes" id="UP000728032"/>
    </source>
</evidence>
<feature type="domain" description="Fatty acid desaturase" evidence="14">
    <location>
        <begin position="48"/>
        <end position="250"/>
    </location>
</feature>
<comment type="domain">
    <text evidence="12">The histidine box domains are involved in binding the catalytic metal ions.</text>
</comment>
<keyword evidence="6 13" id="KW-1133">Transmembrane helix</keyword>
<dbReference type="GO" id="GO:0005506">
    <property type="term" value="F:iron ion binding"/>
    <property type="evidence" value="ECO:0007669"/>
    <property type="project" value="TreeGrafter"/>
</dbReference>
<keyword evidence="8" id="KW-0408">Iron</keyword>
<keyword evidence="9" id="KW-0443">Lipid metabolism</keyword>
<dbReference type="Pfam" id="PF00487">
    <property type="entry name" value="FA_desaturase"/>
    <property type="match status" value="1"/>
</dbReference>
<comment type="cofactor">
    <cofactor evidence="12">
        <name>Fe(2+)</name>
        <dbReference type="ChEBI" id="CHEBI:29033"/>
    </cofactor>
</comment>
<keyword evidence="4 12" id="KW-0812">Transmembrane</keyword>
<evidence type="ECO:0000256" key="12">
    <source>
        <dbReference type="RuleBase" id="RU000581"/>
    </source>
</evidence>
<evidence type="ECO:0000313" key="15">
    <source>
        <dbReference type="EMBL" id="CAD7648621.1"/>
    </source>
</evidence>
<keyword evidence="3 12" id="KW-0444">Lipid biosynthesis</keyword>
<sequence>MNTISEDKPIYKQRIVWPSLIVLLLVHIIGIYGWFCQFTSFHHKTYIWTYVLYVLSGLGITLGAHRLWTHRSFKAHSSVKIGLMLMQTMALQRSVFFWSRDHRMHHKYSETDADPHNSKRGFLFSHISWLVYHKHPELIEKSKQIDLTDLTSDPVVMFQRKHMIVLSVLMAIIIPVVVPMVLWDESFINAFIANTFRYLFALHATFLVNSVAHMHGLRPYDEIIEPRESNLAIYLTLGEGYHNFHHTFPYDSNTAEHDWRYNFNITSLILAILAKMNLVYDLKLAPKSYVHKKKSMVSLDKELQVENKQTNYFDYVIGTVYNSSFFW</sequence>
<organism evidence="15">
    <name type="scientific">Oppiella nova</name>
    <dbReference type="NCBI Taxonomy" id="334625"/>
    <lineage>
        <taxon>Eukaryota</taxon>
        <taxon>Metazoa</taxon>
        <taxon>Ecdysozoa</taxon>
        <taxon>Arthropoda</taxon>
        <taxon>Chelicerata</taxon>
        <taxon>Arachnida</taxon>
        <taxon>Acari</taxon>
        <taxon>Acariformes</taxon>
        <taxon>Sarcoptiformes</taxon>
        <taxon>Oribatida</taxon>
        <taxon>Brachypylina</taxon>
        <taxon>Oppioidea</taxon>
        <taxon>Oppiidae</taxon>
        <taxon>Oppiella</taxon>
    </lineage>
</organism>
<keyword evidence="10 13" id="KW-0472">Membrane</keyword>
<evidence type="ECO:0000256" key="13">
    <source>
        <dbReference type="SAM" id="Phobius"/>
    </source>
</evidence>
<evidence type="ECO:0000256" key="11">
    <source>
        <dbReference type="ARBA" id="ARBA00023160"/>
    </source>
</evidence>
<name>A0A7R9LWG5_9ACAR</name>
<feature type="non-terminal residue" evidence="15">
    <location>
        <position position="1"/>
    </location>
</feature>
<feature type="transmembrane region" description="Helical" evidence="13">
    <location>
        <begin position="163"/>
        <end position="182"/>
    </location>
</feature>
<keyword evidence="7 12" id="KW-0560">Oxidoreductase</keyword>
<protein>
    <recommendedName>
        <fullName evidence="14">Fatty acid desaturase domain-containing protein</fullName>
    </recommendedName>
</protein>
<dbReference type="GO" id="GO:0006636">
    <property type="term" value="P:unsaturated fatty acid biosynthetic process"/>
    <property type="evidence" value="ECO:0007669"/>
    <property type="project" value="TreeGrafter"/>
</dbReference>
<reference evidence="15" key="1">
    <citation type="submission" date="2020-11" db="EMBL/GenBank/DDBJ databases">
        <authorList>
            <person name="Tran Van P."/>
        </authorList>
    </citation>
    <scope>NUCLEOTIDE SEQUENCE</scope>
</reference>
<dbReference type="EMBL" id="OC918069">
    <property type="protein sequence ID" value="CAD7648621.1"/>
    <property type="molecule type" value="Genomic_DNA"/>
</dbReference>
<feature type="transmembrane region" description="Helical" evidence="13">
    <location>
        <begin position="47"/>
        <end position="68"/>
    </location>
</feature>
<comment type="similarity">
    <text evidence="2 12">Belongs to the fatty acid desaturase type 1 family.</text>
</comment>
<gene>
    <name evidence="15" type="ORF">ONB1V03_LOCUS6851</name>
</gene>
<dbReference type="CDD" id="cd03505">
    <property type="entry name" value="Delta9-FADS-like"/>
    <property type="match status" value="1"/>
</dbReference>
<feature type="transmembrane region" description="Helical" evidence="13">
    <location>
        <begin position="15"/>
        <end position="35"/>
    </location>
</feature>
<dbReference type="InterPro" id="IPR005804">
    <property type="entry name" value="FA_desaturase_dom"/>
</dbReference>
<dbReference type="EMBL" id="CAJPVJ010003244">
    <property type="protein sequence ID" value="CAG2167344.1"/>
    <property type="molecule type" value="Genomic_DNA"/>
</dbReference>
<dbReference type="AlphaFoldDB" id="A0A7R9LWG5"/>
<comment type="subcellular location">
    <subcellularLocation>
        <location evidence="1">Membrane</location>
        <topology evidence="1">Multi-pass membrane protein</topology>
    </subcellularLocation>
</comment>
<dbReference type="Proteomes" id="UP000728032">
    <property type="component" value="Unassembled WGS sequence"/>
</dbReference>
<dbReference type="GO" id="GO:0005789">
    <property type="term" value="C:endoplasmic reticulum membrane"/>
    <property type="evidence" value="ECO:0007669"/>
    <property type="project" value="TreeGrafter"/>
</dbReference>
<evidence type="ECO:0000256" key="8">
    <source>
        <dbReference type="ARBA" id="ARBA00023004"/>
    </source>
</evidence>
<evidence type="ECO:0000256" key="6">
    <source>
        <dbReference type="ARBA" id="ARBA00022989"/>
    </source>
</evidence>
<dbReference type="InterPro" id="IPR015876">
    <property type="entry name" value="Acyl-CoA_DS"/>
</dbReference>
<evidence type="ECO:0000259" key="14">
    <source>
        <dbReference type="Pfam" id="PF00487"/>
    </source>
</evidence>
<evidence type="ECO:0000256" key="5">
    <source>
        <dbReference type="ARBA" id="ARBA00022832"/>
    </source>
</evidence>